<keyword evidence="3" id="KW-1185">Reference proteome</keyword>
<accession>A0ABS8YN34</accession>
<gene>
    <name evidence="2" type="ORF">LQV63_25750</name>
</gene>
<proteinExistence type="predicted"/>
<feature type="transmembrane region" description="Helical" evidence="1">
    <location>
        <begin position="115"/>
        <end position="135"/>
    </location>
</feature>
<feature type="transmembrane region" description="Helical" evidence="1">
    <location>
        <begin position="155"/>
        <end position="174"/>
    </location>
</feature>
<evidence type="ECO:0000256" key="1">
    <source>
        <dbReference type="SAM" id="Phobius"/>
    </source>
</evidence>
<organism evidence="2 3">
    <name type="scientific">Paenibacillus profundus</name>
    <dbReference type="NCBI Taxonomy" id="1173085"/>
    <lineage>
        <taxon>Bacteria</taxon>
        <taxon>Bacillati</taxon>
        <taxon>Bacillota</taxon>
        <taxon>Bacilli</taxon>
        <taxon>Bacillales</taxon>
        <taxon>Paenibacillaceae</taxon>
        <taxon>Paenibacillus</taxon>
    </lineage>
</organism>
<keyword evidence="1" id="KW-0812">Transmembrane</keyword>
<protein>
    <submittedName>
        <fullName evidence="2">Uncharacterized protein</fullName>
    </submittedName>
</protein>
<evidence type="ECO:0000313" key="2">
    <source>
        <dbReference type="EMBL" id="MCE5172677.1"/>
    </source>
</evidence>
<keyword evidence="1" id="KW-0472">Membrane</keyword>
<feature type="transmembrane region" description="Helical" evidence="1">
    <location>
        <begin position="83"/>
        <end position="103"/>
    </location>
</feature>
<comment type="caution">
    <text evidence="2">The sequence shown here is derived from an EMBL/GenBank/DDBJ whole genome shotgun (WGS) entry which is preliminary data.</text>
</comment>
<evidence type="ECO:0000313" key="3">
    <source>
        <dbReference type="Proteomes" id="UP001199916"/>
    </source>
</evidence>
<keyword evidence="1" id="KW-1133">Transmembrane helix</keyword>
<sequence>MKHPIFIFTNIYVLLVFLAMYSFKVIGVELIKDYVVWIFSALYPLISKVSTNYSEISVKRIFFETFKLSVIPMFIISEYTLSLWAELFIVPLCVFIGGLLAVADTDAKYALVKKLFNYVLMIIGVIFIFVAFKGLINNISDVLKIDFYEKMFMDFVGIILHTPLLLMIQFLSFYEQIIIRTNLKTRFDKIRATLIIIRRCKLNKQQLIRNLRDYKLRQVNTIQDFKETLQA</sequence>
<feature type="transmembrane region" description="Helical" evidence="1">
    <location>
        <begin position="34"/>
        <end position="54"/>
    </location>
</feature>
<dbReference type="EMBL" id="JAJNBZ010000032">
    <property type="protein sequence ID" value="MCE5172677.1"/>
    <property type="molecule type" value="Genomic_DNA"/>
</dbReference>
<reference evidence="2 3" key="1">
    <citation type="submission" date="2021-11" db="EMBL/GenBank/DDBJ databases">
        <title>Draft genome sequence of Paenibacillus profundus YoMME, a new Gram-positive bacteria with exoelectrogenic properties.</title>
        <authorList>
            <person name="Hubenova Y."/>
            <person name="Hubenova E."/>
            <person name="Manasiev Y."/>
            <person name="Peykov S."/>
            <person name="Mitov M."/>
        </authorList>
    </citation>
    <scope>NUCLEOTIDE SEQUENCE [LARGE SCALE GENOMIC DNA]</scope>
    <source>
        <strain evidence="2 3">YoMME</strain>
    </source>
</reference>
<feature type="transmembrane region" description="Helical" evidence="1">
    <location>
        <begin position="7"/>
        <end position="28"/>
    </location>
</feature>
<dbReference type="Proteomes" id="UP001199916">
    <property type="component" value="Unassembled WGS sequence"/>
</dbReference>
<name>A0ABS8YN34_9BACL</name>